<dbReference type="SUPFAM" id="SSF56601">
    <property type="entry name" value="beta-lactamase/transpeptidase-like"/>
    <property type="match status" value="1"/>
</dbReference>
<proteinExistence type="predicted"/>
<dbReference type="Pfam" id="PF13354">
    <property type="entry name" value="Beta-lactamase2"/>
    <property type="match status" value="1"/>
</dbReference>
<dbReference type="InterPro" id="IPR045155">
    <property type="entry name" value="Beta-lactam_cat"/>
</dbReference>
<keyword evidence="2" id="KW-0378">Hydrolase</keyword>
<dbReference type="PANTHER" id="PTHR35333">
    <property type="entry name" value="BETA-LACTAMASE"/>
    <property type="match status" value="1"/>
</dbReference>
<dbReference type="GO" id="GO:0030655">
    <property type="term" value="P:beta-lactam antibiotic catabolic process"/>
    <property type="evidence" value="ECO:0007669"/>
    <property type="project" value="InterPro"/>
</dbReference>
<dbReference type="PRINTS" id="PR00118">
    <property type="entry name" value="BLACTAMASEA"/>
</dbReference>
<dbReference type="GO" id="GO:0046677">
    <property type="term" value="P:response to antibiotic"/>
    <property type="evidence" value="ECO:0007669"/>
    <property type="project" value="InterPro"/>
</dbReference>
<evidence type="ECO:0000313" key="3">
    <source>
        <dbReference type="Proteomes" id="UP000287969"/>
    </source>
</evidence>
<feature type="domain" description="Beta-lactamase class A catalytic" evidence="1">
    <location>
        <begin position="19"/>
        <end position="231"/>
    </location>
</feature>
<dbReference type="RefSeq" id="WP_114217641.1">
    <property type="nucleotide sequence ID" value="NZ_CP035282.1"/>
</dbReference>
<dbReference type="EMBL" id="CP035282">
    <property type="protein sequence ID" value="QAT61831.1"/>
    <property type="molecule type" value="Genomic_DNA"/>
</dbReference>
<gene>
    <name evidence="2" type="ORF">EQM13_09615</name>
</gene>
<evidence type="ECO:0000259" key="1">
    <source>
        <dbReference type="Pfam" id="PF13354"/>
    </source>
</evidence>
<dbReference type="KEGG" id="spoa:EQM13_09615"/>
<dbReference type="PANTHER" id="PTHR35333:SF3">
    <property type="entry name" value="BETA-LACTAMASE-TYPE TRANSPEPTIDASE FOLD CONTAINING PROTEIN"/>
    <property type="match status" value="1"/>
</dbReference>
<dbReference type="InterPro" id="IPR012338">
    <property type="entry name" value="Beta-lactam/transpept-like"/>
</dbReference>
<dbReference type="Proteomes" id="UP000287969">
    <property type="component" value="Chromosome"/>
</dbReference>
<dbReference type="InterPro" id="IPR000871">
    <property type="entry name" value="Beta-lactam_class-A"/>
</dbReference>
<name>A0A410QCW4_9FIRM</name>
<dbReference type="AlphaFoldDB" id="A0A410QCW4"/>
<reference evidence="3" key="1">
    <citation type="submission" date="2019-01" db="EMBL/GenBank/DDBJ databases">
        <title>Draft genomes of a novel of Sporanaerobacter strains.</title>
        <authorList>
            <person name="Ma S."/>
        </authorList>
    </citation>
    <scope>NUCLEOTIDE SEQUENCE [LARGE SCALE GENOMIC DNA]</scope>
    <source>
        <strain evidence="3">NJN-17</strain>
    </source>
</reference>
<dbReference type="GO" id="GO:0008800">
    <property type="term" value="F:beta-lactamase activity"/>
    <property type="evidence" value="ECO:0007669"/>
    <property type="project" value="InterPro"/>
</dbReference>
<organism evidence="2 3">
    <name type="scientific">Acidilutibacter cellobiosedens</name>
    <dbReference type="NCBI Taxonomy" id="2507161"/>
    <lineage>
        <taxon>Bacteria</taxon>
        <taxon>Bacillati</taxon>
        <taxon>Bacillota</taxon>
        <taxon>Tissierellia</taxon>
        <taxon>Tissierellales</taxon>
        <taxon>Acidilutibacteraceae</taxon>
        <taxon>Acidilutibacter</taxon>
    </lineage>
</organism>
<dbReference type="OrthoDB" id="9775096at2"/>
<protein>
    <submittedName>
        <fullName evidence="2">Serine hydrolase</fullName>
    </submittedName>
</protein>
<accession>A0A410QCW4</accession>
<sequence>MLENKIREFIKNQKGNVAVAIKDLKTGKEIKINENLVFPSASTIKLSIMSELFNRVNMRSLNLNDKIKLTENMKTGGDGILKELELGHKFTLKEIMTLMIIISDNMATNILIDLLGMDNINKRIKDMGLKNTRLQRKMMDSQAAKEGRENLTTANDLCLILELIYRGKNINEECSRMMLDILKRQQVRGRLDLYLPEDVIIAHKTGDLDCLEHDVGIVYLPHREYIICVLTNETETNKDGREIIGKVSKMVYDEF</sequence>
<evidence type="ECO:0000313" key="2">
    <source>
        <dbReference type="EMBL" id="QAT61831.1"/>
    </source>
</evidence>
<keyword evidence="3" id="KW-1185">Reference proteome</keyword>
<dbReference type="Gene3D" id="3.40.710.10">
    <property type="entry name" value="DD-peptidase/beta-lactamase superfamily"/>
    <property type="match status" value="1"/>
</dbReference>